<feature type="transmembrane region" description="Helical" evidence="2">
    <location>
        <begin position="6"/>
        <end position="25"/>
    </location>
</feature>
<comment type="caution">
    <text evidence="3">The sequence shown here is derived from an EMBL/GenBank/DDBJ whole genome shotgun (WGS) entry which is preliminary data.</text>
</comment>
<feature type="region of interest" description="Disordered" evidence="1">
    <location>
        <begin position="38"/>
        <end position="61"/>
    </location>
</feature>
<evidence type="ECO:0000256" key="2">
    <source>
        <dbReference type="SAM" id="Phobius"/>
    </source>
</evidence>
<name>A0AA37HA63_9HYPH</name>
<reference evidence="3" key="1">
    <citation type="journal article" date="2016" name="Front. Microbiol.">
        <title>Genome Sequence of the Piezophilic, Mesophilic Sulfate-Reducing Bacterium Desulfovibrio indicus J2T.</title>
        <authorList>
            <person name="Cao J."/>
            <person name="Maignien L."/>
            <person name="Shao Z."/>
            <person name="Alain K."/>
            <person name="Jebbar M."/>
        </authorList>
    </citation>
    <scope>NUCLEOTIDE SEQUENCE</scope>
    <source>
        <strain evidence="3">JCM 32048</strain>
    </source>
</reference>
<evidence type="ECO:0000313" key="4">
    <source>
        <dbReference type="Proteomes" id="UP001055286"/>
    </source>
</evidence>
<evidence type="ECO:0000256" key="1">
    <source>
        <dbReference type="SAM" id="MobiDB-lite"/>
    </source>
</evidence>
<keyword evidence="4" id="KW-1185">Reference proteome</keyword>
<dbReference type="RefSeq" id="WP_238190619.1">
    <property type="nucleotide sequence ID" value="NZ_BPQJ01000007.1"/>
</dbReference>
<sequence>MPNLRAAFLTVIGMGLIALAITGIADRDAQARLERALRPTPPIQTVSSVTAGPFAQPGPAR</sequence>
<keyword evidence="2" id="KW-1133">Transmembrane helix</keyword>
<evidence type="ECO:0000313" key="3">
    <source>
        <dbReference type="EMBL" id="GJD61849.1"/>
    </source>
</evidence>
<dbReference type="EMBL" id="BPQJ01000007">
    <property type="protein sequence ID" value="GJD61849.1"/>
    <property type="molecule type" value="Genomic_DNA"/>
</dbReference>
<gene>
    <name evidence="3" type="ORF">MPEAHAMD_1996</name>
</gene>
<dbReference type="Proteomes" id="UP001055286">
    <property type="component" value="Unassembled WGS sequence"/>
</dbReference>
<dbReference type="AlphaFoldDB" id="A0AA37HA63"/>
<proteinExistence type="predicted"/>
<reference evidence="3" key="2">
    <citation type="submission" date="2021-08" db="EMBL/GenBank/DDBJ databases">
        <authorList>
            <person name="Tani A."/>
            <person name="Ola A."/>
            <person name="Ogura Y."/>
            <person name="Katsura K."/>
            <person name="Hayashi T."/>
        </authorList>
    </citation>
    <scope>NUCLEOTIDE SEQUENCE</scope>
    <source>
        <strain evidence="3">JCM 32048</strain>
    </source>
</reference>
<accession>A0AA37HA63</accession>
<protein>
    <submittedName>
        <fullName evidence="3">Uncharacterized protein</fullName>
    </submittedName>
</protein>
<keyword evidence="2" id="KW-0472">Membrane</keyword>
<organism evidence="3 4">
    <name type="scientific">Methylobacterium frigidaeris</name>
    <dbReference type="NCBI Taxonomy" id="2038277"/>
    <lineage>
        <taxon>Bacteria</taxon>
        <taxon>Pseudomonadati</taxon>
        <taxon>Pseudomonadota</taxon>
        <taxon>Alphaproteobacteria</taxon>
        <taxon>Hyphomicrobiales</taxon>
        <taxon>Methylobacteriaceae</taxon>
        <taxon>Methylobacterium</taxon>
    </lineage>
</organism>
<keyword evidence="2" id="KW-0812">Transmembrane</keyword>